<keyword evidence="2" id="KW-1185">Reference proteome</keyword>
<dbReference type="Proteomes" id="UP000053923">
    <property type="component" value="Unassembled WGS sequence"/>
</dbReference>
<dbReference type="EMBL" id="LLZG01000410">
    <property type="protein sequence ID" value="KUL21341.1"/>
    <property type="molecule type" value="Genomic_DNA"/>
</dbReference>
<comment type="caution">
    <text evidence="1">The sequence shown here is derived from an EMBL/GenBank/DDBJ whole genome shotgun (WGS) entry which is preliminary data.</text>
</comment>
<accession>A0A117MJU3</accession>
<dbReference type="InterPro" id="IPR011051">
    <property type="entry name" value="RmlC_Cupin_sf"/>
</dbReference>
<dbReference type="AlphaFoldDB" id="A0A117MJU3"/>
<sequence length="227" mass="26657">MLEDLDRLVVDWSDLPKARAQTKEILTALAEDKAALTHLLERAREEEDLFDKCEHHRLLDKLVIYDALDRGFRIRVHVSTEDHRDRPHDHRFTFTSLIVRGQYKHVRHELVGRLAEEDIPQNVQDDFDAVATDLRVVPRFVTNEQAGNCYTLHHSEIHTTYTTPDTVSLFLRGPAEKERSIITERETGRVWWRFGEDKEKAERKGSKRISKDYFDELTGRLRAMEVL</sequence>
<dbReference type="RefSeq" id="WP_062714551.1">
    <property type="nucleotide sequence ID" value="NZ_LLZG01000410.1"/>
</dbReference>
<reference evidence="2" key="1">
    <citation type="submission" date="2015-10" db="EMBL/GenBank/DDBJ databases">
        <authorList>
            <person name="Ju K.-S."/>
            <person name="Doroghazi J.R."/>
            <person name="Metcalf W.W."/>
        </authorList>
    </citation>
    <scope>NUCLEOTIDE SEQUENCE [LARGE SCALE GENOMIC DNA]</scope>
    <source>
        <strain evidence="2">NRRL 3151</strain>
    </source>
</reference>
<organism evidence="1 2">
    <name type="scientific">Streptomyces regalis</name>
    <dbReference type="NCBI Taxonomy" id="68262"/>
    <lineage>
        <taxon>Bacteria</taxon>
        <taxon>Bacillati</taxon>
        <taxon>Actinomycetota</taxon>
        <taxon>Actinomycetes</taxon>
        <taxon>Kitasatosporales</taxon>
        <taxon>Streptomycetaceae</taxon>
        <taxon>Streptomyces</taxon>
    </lineage>
</organism>
<evidence type="ECO:0000313" key="2">
    <source>
        <dbReference type="Proteomes" id="UP000053923"/>
    </source>
</evidence>
<evidence type="ECO:0000313" key="1">
    <source>
        <dbReference type="EMBL" id="KUL21341.1"/>
    </source>
</evidence>
<protein>
    <submittedName>
        <fullName evidence="1">Uncharacterized protein</fullName>
    </submittedName>
</protein>
<dbReference type="SUPFAM" id="SSF51182">
    <property type="entry name" value="RmlC-like cupins"/>
    <property type="match status" value="1"/>
</dbReference>
<dbReference type="OrthoDB" id="2596042at2"/>
<name>A0A117MJU3_9ACTN</name>
<proteinExistence type="predicted"/>
<gene>
    <name evidence="1" type="ORF">ADL12_45280</name>
</gene>